<dbReference type="AlphaFoldDB" id="A0A5B7IC02"/>
<evidence type="ECO:0000313" key="2">
    <source>
        <dbReference type="Proteomes" id="UP000324222"/>
    </source>
</evidence>
<name>A0A5B7IC02_PORTR</name>
<comment type="caution">
    <text evidence="1">The sequence shown here is derived from an EMBL/GenBank/DDBJ whole genome shotgun (WGS) entry which is preliminary data.</text>
</comment>
<dbReference type="EMBL" id="VSRR010051079">
    <property type="protein sequence ID" value="MPC79409.1"/>
    <property type="molecule type" value="Genomic_DNA"/>
</dbReference>
<accession>A0A5B7IC02</accession>
<reference evidence="1 2" key="1">
    <citation type="submission" date="2019-05" db="EMBL/GenBank/DDBJ databases">
        <title>Another draft genome of Portunus trituberculatus and its Hox gene families provides insights of decapod evolution.</title>
        <authorList>
            <person name="Jeong J.-H."/>
            <person name="Song I."/>
            <person name="Kim S."/>
            <person name="Choi T."/>
            <person name="Kim D."/>
            <person name="Ryu S."/>
            <person name="Kim W."/>
        </authorList>
    </citation>
    <scope>NUCLEOTIDE SEQUENCE [LARGE SCALE GENOMIC DNA]</scope>
    <source>
        <tissue evidence="1">Muscle</tissue>
    </source>
</reference>
<gene>
    <name evidence="1" type="ORF">E2C01_073935</name>
</gene>
<dbReference type="PANTHER" id="PTHR46704:SF1">
    <property type="entry name" value="TELOMERE LENGTH REGULATION PROTEIN TEL2 HOMOLOG"/>
    <property type="match status" value="1"/>
</dbReference>
<evidence type="ECO:0000313" key="1">
    <source>
        <dbReference type="EMBL" id="MPC79409.1"/>
    </source>
</evidence>
<dbReference type="Proteomes" id="UP000324222">
    <property type="component" value="Unassembled WGS sequence"/>
</dbReference>
<protein>
    <recommendedName>
        <fullName evidence="3">Tesmin/TSO1-like CXC domain-containing protein</fullName>
    </recommendedName>
</protein>
<dbReference type="OrthoDB" id="6430887at2759"/>
<keyword evidence="2" id="KW-1185">Reference proteome</keyword>
<dbReference type="PANTHER" id="PTHR46704">
    <property type="entry name" value="CXC DOMAIN-CONTAINING PROTEIN-RELATED"/>
    <property type="match status" value="1"/>
</dbReference>
<organism evidence="1 2">
    <name type="scientific">Portunus trituberculatus</name>
    <name type="common">Swimming crab</name>
    <name type="synonym">Neptunus trituberculatus</name>
    <dbReference type="NCBI Taxonomy" id="210409"/>
    <lineage>
        <taxon>Eukaryota</taxon>
        <taxon>Metazoa</taxon>
        <taxon>Ecdysozoa</taxon>
        <taxon>Arthropoda</taxon>
        <taxon>Crustacea</taxon>
        <taxon>Multicrustacea</taxon>
        <taxon>Malacostraca</taxon>
        <taxon>Eumalacostraca</taxon>
        <taxon>Eucarida</taxon>
        <taxon>Decapoda</taxon>
        <taxon>Pleocyemata</taxon>
        <taxon>Brachyura</taxon>
        <taxon>Eubrachyura</taxon>
        <taxon>Portunoidea</taxon>
        <taxon>Portunidae</taxon>
        <taxon>Portuninae</taxon>
        <taxon>Portunus</taxon>
    </lineage>
</organism>
<evidence type="ECO:0008006" key="3">
    <source>
        <dbReference type="Google" id="ProtNLM"/>
    </source>
</evidence>
<sequence length="230" mass="24913">MGISWINEIVQKLGPRKWSQLLGVHAMSGCDTVSYPFGKGKTSALKLLQLDLPGLDGVLGQPGATSAELKATGESFFLPLYGQTRCSTMNEARARLFTKQKKPSALKKLPPTDANLMLHVLRAHHQMLLWKAADQRDPSQETENIVNFGWNCEGSTVTPAVSTTPVAPQGLLDIVSCNCVAQGKAYSSSRCSCHSAGLSCTNYCKCEGGDACHSHFTSKQDDEENLDDDH</sequence>
<proteinExistence type="predicted"/>